<evidence type="ECO:0000256" key="1">
    <source>
        <dbReference type="SAM" id="Phobius"/>
    </source>
</evidence>
<feature type="domain" description="EAL" evidence="4">
    <location>
        <begin position="654"/>
        <end position="907"/>
    </location>
</feature>
<dbReference type="OrthoDB" id="9787514at2"/>
<dbReference type="CDD" id="cd01948">
    <property type="entry name" value="EAL"/>
    <property type="match status" value="1"/>
</dbReference>
<keyword evidence="1" id="KW-0812">Transmembrane</keyword>
<dbReference type="CDD" id="cd01949">
    <property type="entry name" value="GGDEF"/>
    <property type="match status" value="1"/>
</dbReference>
<dbReference type="GO" id="GO:0007165">
    <property type="term" value="P:signal transduction"/>
    <property type="evidence" value="ECO:0007669"/>
    <property type="project" value="InterPro"/>
</dbReference>
<feature type="domain" description="PAS" evidence="2">
    <location>
        <begin position="351"/>
        <end position="421"/>
    </location>
</feature>
<dbReference type="Gene3D" id="3.30.450.20">
    <property type="entry name" value="PAS domain"/>
    <property type="match status" value="1"/>
</dbReference>
<dbReference type="Gene3D" id="6.10.340.10">
    <property type="match status" value="1"/>
</dbReference>
<dbReference type="GO" id="GO:0016020">
    <property type="term" value="C:membrane"/>
    <property type="evidence" value="ECO:0007669"/>
    <property type="project" value="InterPro"/>
</dbReference>
<dbReference type="Pfam" id="PF00672">
    <property type="entry name" value="HAMP"/>
    <property type="match status" value="1"/>
</dbReference>
<dbReference type="SUPFAM" id="SSF158472">
    <property type="entry name" value="HAMP domain-like"/>
    <property type="match status" value="1"/>
</dbReference>
<dbReference type="PROSITE" id="PS50885">
    <property type="entry name" value="HAMP"/>
    <property type="match status" value="1"/>
</dbReference>
<organism evidence="7 8">
    <name type="scientific">Thiohalobacter thiocyanaticus</name>
    <dbReference type="NCBI Taxonomy" id="585455"/>
    <lineage>
        <taxon>Bacteria</taxon>
        <taxon>Pseudomonadati</taxon>
        <taxon>Pseudomonadota</taxon>
        <taxon>Gammaproteobacteria</taxon>
        <taxon>Thiohalobacterales</taxon>
        <taxon>Thiohalobacteraceae</taxon>
        <taxon>Thiohalobacter</taxon>
    </lineage>
</organism>
<dbReference type="InterPro" id="IPR052155">
    <property type="entry name" value="Biofilm_reg_signaling"/>
</dbReference>
<evidence type="ECO:0000313" key="8">
    <source>
        <dbReference type="Proteomes" id="UP000218765"/>
    </source>
</evidence>
<sequence length="919" mass="100474">MRIGQKNSLLVVGMMLLVLVGMTSAGYLLVTGHVNRQISSDIQHAHEVYVQAQREAFAQLVSTARNISQEPGLLAALLTAHAPTVRSTLEESFPRPGIDLLALSLESGPGQTLAEGSKPHLVSPRVLASDAIQSLVRQVTRGARVAYGNAMIFETFLRLVAIPVANPGGGVIGVMVLGQEIDQAAIERYQPLLRTEVALFDAQALVGSTLPGRLAQLQALEAGRVEFSLDGTGYLGQVYPVLAGDGRTPVARLLLAHASDNYWAPYRSFALQGLLVSGAILVVAAVLGMVISRRTLTRPLSLLAAATRKIAAGDLAWRVELKREDELGELADSFNRMLDDLRQSNEALEHNRRRFHDFAASSSDWLWETDAGGRITYLSPGFKASLGMDSQECLGRTWQEVFPEDDLEALTARLQPQRDRGFPFKELSFRVCLHDGTIRDLRISGIPVREQDRFAGFRGTASDISKQRINEERVALLSNQDQLTGLTNRRRFLVDLAHEIRRAQAHDRQGVLMLVDLDHLKLLNDAAGYAVGDEMIVQVAGVLERLSREEDILGRISGDEFALTLPDLGLDAARAQAARILEAITQCRPVRTKAGVPINVSASIGLVAFPDQGTDPVELIAKADSAMYAAKDAGRNRFEVFDEASMSREHIGGLLASRNRVLRGLEEDRFELHFQPIASVLNGEVHHFETLVRMRDDSGQVIPPGAFIPAAEQFGLIGRVDKEIVRKAIYHIATLPDALSQVGFSINLSGLSVGEDELLRLIENCLDETGLDPARITFELTETAACENMSLAAEFLGRIRQLGCRIALDDFGVGFSSFSYLKHLHVDMLKIDGSFIRDIASNQEDQLFVKALVDVARGMGIRTIAEFVESEAAFRLLQRLGVDYVQGYYIGRPEPAITGDGLHGFARRLNPGGGQVVNG</sequence>
<dbReference type="PANTHER" id="PTHR44757:SF4">
    <property type="entry name" value="DIGUANYLATE CYCLASE DGCE-RELATED"/>
    <property type="match status" value="1"/>
</dbReference>
<dbReference type="AlphaFoldDB" id="A0A1Z4VNB1"/>
<dbReference type="Proteomes" id="UP000218765">
    <property type="component" value="Chromosome"/>
</dbReference>
<dbReference type="Gene3D" id="3.20.20.450">
    <property type="entry name" value="EAL domain"/>
    <property type="match status" value="1"/>
</dbReference>
<dbReference type="EMBL" id="AP018052">
    <property type="protein sequence ID" value="BAZ92724.1"/>
    <property type="molecule type" value="Genomic_DNA"/>
</dbReference>
<dbReference type="InterPro" id="IPR000700">
    <property type="entry name" value="PAS-assoc_C"/>
</dbReference>
<dbReference type="SUPFAM" id="SSF55785">
    <property type="entry name" value="PYP-like sensor domain (PAS domain)"/>
    <property type="match status" value="1"/>
</dbReference>
<dbReference type="PANTHER" id="PTHR44757">
    <property type="entry name" value="DIGUANYLATE CYCLASE DGCP"/>
    <property type="match status" value="1"/>
</dbReference>
<dbReference type="InterPro" id="IPR000014">
    <property type="entry name" value="PAS"/>
</dbReference>
<accession>A0A1Z4VNB1</accession>
<dbReference type="InterPro" id="IPR000160">
    <property type="entry name" value="GGDEF_dom"/>
</dbReference>
<dbReference type="PROSITE" id="PS50112">
    <property type="entry name" value="PAS"/>
    <property type="match status" value="1"/>
</dbReference>
<dbReference type="KEGG" id="ttc:FOKN1_0320"/>
<dbReference type="InterPro" id="IPR003660">
    <property type="entry name" value="HAMP_dom"/>
</dbReference>
<gene>
    <name evidence="7" type="ORF">FOKN1_0320</name>
</gene>
<dbReference type="InterPro" id="IPR001633">
    <property type="entry name" value="EAL_dom"/>
</dbReference>
<dbReference type="InterPro" id="IPR013656">
    <property type="entry name" value="PAS_4"/>
</dbReference>
<dbReference type="SUPFAM" id="SSF55073">
    <property type="entry name" value="Nucleotide cyclase"/>
    <property type="match status" value="1"/>
</dbReference>
<dbReference type="SMART" id="SM00304">
    <property type="entry name" value="HAMP"/>
    <property type="match status" value="1"/>
</dbReference>
<keyword evidence="8" id="KW-1185">Reference proteome</keyword>
<dbReference type="NCBIfam" id="TIGR00254">
    <property type="entry name" value="GGDEF"/>
    <property type="match status" value="1"/>
</dbReference>
<dbReference type="SMART" id="SM00267">
    <property type="entry name" value="GGDEF"/>
    <property type="match status" value="1"/>
</dbReference>
<dbReference type="SMART" id="SM00086">
    <property type="entry name" value="PAC"/>
    <property type="match status" value="1"/>
</dbReference>
<dbReference type="NCBIfam" id="TIGR00229">
    <property type="entry name" value="sensory_box"/>
    <property type="match status" value="1"/>
</dbReference>
<feature type="domain" description="PAC" evidence="3">
    <location>
        <begin position="425"/>
        <end position="476"/>
    </location>
</feature>
<dbReference type="CDD" id="cd00130">
    <property type="entry name" value="PAS"/>
    <property type="match status" value="1"/>
</dbReference>
<evidence type="ECO:0000313" key="7">
    <source>
        <dbReference type="EMBL" id="BAZ92724.1"/>
    </source>
</evidence>
<dbReference type="Pfam" id="PF00990">
    <property type="entry name" value="GGDEF"/>
    <property type="match status" value="1"/>
</dbReference>
<keyword evidence="1" id="KW-1133">Transmembrane helix</keyword>
<evidence type="ECO:0000259" key="4">
    <source>
        <dbReference type="PROSITE" id="PS50883"/>
    </source>
</evidence>
<dbReference type="SUPFAM" id="SSF141868">
    <property type="entry name" value="EAL domain-like"/>
    <property type="match status" value="1"/>
</dbReference>
<name>A0A1Z4VNB1_9GAMM</name>
<dbReference type="InterPro" id="IPR001610">
    <property type="entry name" value="PAC"/>
</dbReference>
<dbReference type="InterPro" id="IPR035965">
    <property type="entry name" value="PAS-like_dom_sf"/>
</dbReference>
<dbReference type="InterPro" id="IPR035919">
    <property type="entry name" value="EAL_sf"/>
</dbReference>
<feature type="transmembrane region" description="Helical" evidence="1">
    <location>
        <begin position="269"/>
        <end position="291"/>
    </location>
</feature>
<proteinExistence type="predicted"/>
<evidence type="ECO:0000259" key="5">
    <source>
        <dbReference type="PROSITE" id="PS50885"/>
    </source>
</evidence>
<dbReference type="Gene3D" id="3.30.70.270">
    <property type="match status" value="1"/>
</dbReference>
<keyword evidence="1" id="KW-0472">Membrane</keyword>
<dbReference type="InterPro" id="IPR029787">
    <property type="entry name" value="Nucleotide_cyclase"/>
</dbReference>
<evidence type="ECO:0000259" key="6">
    <source>
        <dbReference type="PROSITE" id="PS50887"/>
    </source>
</evidence>
<dbReference type="SMART" id="SM00091">
    <property type="entry name" value="PAS"/>
    <property type="match status" value="1"/>
</dbReference>
<dbReference type="PROSITE" id="PS50113">
    <property type="entry name" value="PAC"/>
    <property type="match status" value="1"/>
</dbReference>
<feature type="domain" description="GGDEF" evidence="6">
    <location>
        <begin position="508"/>
        <end position="643"/>
    </location>
</feature>
<reference evidence="7 8" key="1">
    <citation type="submission" date="2017-05" db="EMBL/GenBank/DDBJ databases">
        <title>Thiocyanate degradation by Thiohalobacter thiocyanaticus FOKN1.</title>
        <authorList>
            <person name="Oshiki M."/>
            <person name="Fukushima T."/>
            <person name="Kawano S."/>
            <person name="Nakagawa J."/>
        </authorList>
    </citation>
    <scope>NUCLEOTIDE SEQUENCE [LARGE SCALE GENOMIC DNA]</scope>
    <source>
        <strain evidence="7 8">FOKN1</strain>
    </source>
</reference>
<evidence type="ECO:0000259" key="2">
    <source>
        <dbReference type="PROSITE" id="PS50112"/>
    </source>
</evidence>
<dbReference type="CDD" id="cd06225">
    <property type="entry name" value="HAMP"/>
    <property type="match status" value="1"/>
</dbReference>
<dbReference type="Pfam" id="PF00563">
    <property type="entry name" value="EAL"/>
    <property type="match status" value="1"/>
</dbReference>
<dbReference type="PROSITE" id="PS50883">
    <property type="entry name" value="EAL"/>
    <property type="match status" value="1"/>
</dbReference>
<protein>
    <submittedName>
        <fullName evidence="7">Signal transduction protein</fullName>
    </submittedName>
</protein>
<dbReference type="InterPro" id="IPR043128">
    <property type="entry name" value="Rev_trsase/Diguanyl_cyclase"/>
</dbReference>
<dbReference type="SMART" id="SM00052">
    <property type="entry name" value="EAL"/>
    <property type="match status" value="1"/>
</dbReference>
<dbReference type="PROSITE" id="PS50887">
    <property type="entry name" value="GGDEF"/>
    <property type="match status" value="1"/>
</dbReference>
<feature type="domain" description="HAMP" evidence="5">
    <location>
        <begin position="294"/>
        <end position="346"/>
    </location>
</feature>
<dbReference type="Pfam" id="PF08448">
    <property type="entry name" value="PAS_4"/>
    <property type="match status" value="1"/>
</dbReference>
<evidence type="ECO:0000259" key="3">
    <source>
        <dbReference type="PROSITE" id="PS50113"/>
    </source>
</evidence>